<keyword evidence="8" id="KW-1185">Reference proteome</keyword>
<protein>
    <recommendedName>
        <fullName evidence="6">O-antigen ligase-related domain-containing protein</fullName>
    </recommendedName>
</protein>
<dbReference type="PANTHER" id="PTHR37422">
    <property type="entry name" value="TEICHURONIC ACID BIOSYNTHESIS PROTEIN TUAE"/>
    <property type="match status" value="1"/>
</dbReference>
<feature type="transmembrane region" description="Helical" evidence="5">
    <location>
        <begin position="49"/>
        <end position="66"/>
    </location>
</feature>
<dbReference type="InterPro" id="IPR007016">
    <property type="entry name" value="O-antigen_ligase-rel_domated"/>
</dbReference>
<comment type="subcellular location">
    <subcellularLocation>
        <location evidence="1">Membrane</location>
        <topology evidence="1">Multi-pass membrane protein</topology>
    </subcellularLocation>
</comment>
<feature type="domain" description="O-antigen ligase-related" evidence="6">
    <location>
        <begin position="215"/>
        <end position="338"/>
    </location>
</feature>
<keyword evidence="3 5" id="KW-1133">Transmembrane helix</keyword>
<organism evidence="7 8">
    <name type="scientific">Arcobacter lacus</name>
    <dbReference type="NCBI Taxonomy" id="1912876"/>
    <lineage>
        <taxon>Bacteria</taxon>
        <taxon>Pseudomonadati</taxon>
        <taxon>Campylobacterota</taxon>
        <taxon>Epsilonproteobacteria</taxon>
        <taxon>Campylobacterales</taxon>
        <taxon>Arcobacteraceae</taxon>
        <taxon>Arcobacter</taxon>
    </lineage>
</organism>
<evidence type="ECO:0000259" key="6">
    <source>
        <dbReference type="Pfam" id="PF04932"/>
    </source>
</evidence>
<evidence type="ECO:0000256" key="3">
    <source>
        <dbReference type="ARBA" id="ARBA00022989"/>
    </source>
</evidence>
<evidence type="ECO:0000256" key="1">
    <source>
        <dbReference type="ARBA" id="ARBA00004141"/>
    </source>
</evidence>
<feature type="transmembrane region" description="Helical" evidence="5">
    <location>
        <begin position="364"/>
        <end position="384"/>
    </location>
</feature>
<dbReference type="PANTHER" id="PTHR37422:SF13">
    <property type="entry name" value="LIPOPOLYSACCHARIDE BIOSYNTHESIS PROTEIN PA4999-RELATED"/>
    <property type="match status" value="1"/>
</dbReference>
<feature type="transmembrane region" description="Helical" evidence="5">
    <location>
        <begin position="390"/>
        <end position="408"/>
    </location>
</feature>
<proteinExistence type="predicted"/>
<keyword evidence="2 5" id="KW-0812">Transmembrane</keyword>
<evidence type="ECO:0000313" key="8">
    <source>
        <dbReference type="Proteomes" id="UP000251311"/>
    </source>
</evidence>
<evidence type="ECO:0000256" key="5">
    <source>
        <dbReference type="SAM" id="Phobius"/>
    </source>
</evidence>
<comment type="caution">
    <text evidence="7">The sequence shown here is derived from an EMBL/GenBank/DDBJ whole genome shotgun (WGS) entry which is preliminary data.</text>
</comment>
<dbReference type="Pfam" id="PF04932">
    <property type="entry name" value="Wzy_C"/>
    <property type="match status" value="1"/>
</dbReference>
<dbReference type="Proteomes" id="UP000251311">
    <property type="component" value="Unassembled WGS sequence"/>
</dbReference>
<feature type="transmembrane region" description="Helical" evidence="5">
    <location>
        <begin position="212"/>
        <end position="242"/>
    </location>
</feature>
<feature type="transmembrane region" description="Helical" evidence="5">
    <location>
        <begin position="132"/>
        <end position="149"/>
    </location>
</feature>
<feature type="transmembrane region" description="Helical" evidence="5">
    <location>
        <begin position="72"/>
        <end position="92"/>
    </location>
</feature>
<keyword evidence="4 5" id="KW-0472">Membrane</keyword>
<feature type="transmembrane region" description="Helical" evidence="5">
    <location>
        <begin position="104"/>
        <end position="126"/>
    </location>
</feature>
<feature type="transmembrane region" description="Helical" evidence="5">
    <location>
        <begin position="330"/>
        <end position="352"/>
    </location>
</feature>
<evidence type="ECO:0000256" key="2">
    <source>
        <dbReference type="ARBA" id="ARBA00022692"/>
    </source>
</evidence>
<gene>
    <name evidence="7" type="ORF">B0175_00470</name>
</gene>
<accession>A0ABX5JJD0</accession>
<reference evidence="7 8" key="1">
    <citation type="submission" date="2017-02" db="EMBL/GenBank/DDBJ databases">
        <title>Arcobacter lacus sp. nov., a new species isolated from reclaimed water.</title>
        <authorList>
            <person name="Figueras M.J."/>
            <person name="Perez-Cataluna A."/>
            <person name="Salas-Masso N."/>
        </authorList>
    </citation>
    <scope>NUCLEOTIDE SEQUENCE [LARGE SCALE GENOMIC DNA]</scope>
    <source>
        <strain evidence="7 8">RW43-9</strain>
    </source>
</reference>
<dbReference type="InterPro" id="IPR051533">
    <property type="entry name" value="WaaL-like"/>
</dbReference>
<dbReference type="EMBL" id="MUXF01000001">
    <property type="protein sequence ID" value="PUE67492.1"/>
    <property type="molecule type" value="Genomic_DNA"/>
</dbReference>
<sequence>MTNKIYLNIHLFLKNSLNNINIIILIILLSIFFFIPIDIGRLGIRIDDILILLCIPILILHTKYIVVEKYIIPILLFLFSVMISILYGYLVMNVPFNSGDINEFIRYCKILLFAILLGYVPVVKLLDMTFKIFYYGSFYIILVGYLEYFDPFGVGKYFSLFYTSESQIYVAIEHSIRRITVTGSGPNDGAIIVAYFILFNFFSFLFTNRKRYLVLFLLLFTVLFFTQSRTILIGTVFSLIFIFFTLKGYWTKKIFLLIVISLGIVVLFPLFSYVFIGIQLLFEGENNSILVRLENAQIAYQSFLNSPIFGYGIAKSYFVDMTMDSEWLSLISRFGLFGVIASISLLFYPFFFKKQMEKGSDINLKIYYFTLLASCITGFVVMLTNNFITGYQSFLPFVLLMVLSIRLFNYNKAKKCIY</sequence>
<name>A0ABX5JJD0_9BACT</name>
<feature type="transmembrane region" description="Helical" evidence="5">
    <location>
        <begin position="187"/>
        <end position="206"/>
    </location>
</feature>
<dbReference type="RefSeq" id="WP_108526786.1">
    <property type="nucleotide sequence ID" value="NZ_MUXF01000001.1"/>
</dbReference>
<evidence type="ECO:0000313" key="7">
    <source>
        <dbReference type="EMBL" id="PUE67492.1"/>
    </source>
</evidence>
<feature type="transmembrane region" description="Helical" evidence="5">
    <location>
        <begin position="20"/>
        <end position="37"/>
    </location>
</feature>
<evidence type="ECO:0000256" key="4">
    <source>
        <dbReference type="ARBA" id="ARBA00023136"/>
    </source>
</evidence>
<feature type="transmembrane region" description="Helical" evidence="5">
    <location>
        <begin position="254"/>
        <end position="282"/>
    </location>
</feature>